<protein>
    <submittedName>
        <fullName evidence="1">Uncharacterized protein</fullName>
    </submittedName>
</protein>
<evidence type="ECO:0000313" key="2">
    <source>
        <dbReference type="Proteomes" id="UP001234297"/>
    </source>
</evidence>
<name>A0ACC2ME23_PERAE</name>
<dbReference type="EMBL" id="CM056810">
    <property type="protein sequence ID" value="KAJ8643945.1"/>
    <property type="molecule type" value="Genomic_DNA"/>
</dbReference>
<comment type="caution">
    <text evidence="1">The sequence shown here is derived from an EMBL/GenBank/DDBJ whole genome shotgun (WGS) entry which is preliminary data.</text>
</comment>
<evidence type="ECO:0000313" key="1">
    <source>
        <dbReference type="EMBL" id="KAJ8643945.1"/>
    </source>
</evidence>
<organism evidence="1 2">
    <name type="scientific">Persea americana</name>
    <name type="common">Avocado</name>
    <dbReference type="NCBI Taxonomy" id="3435"/>
    <lineage>
        <taxon>Eukaryota</taxon>
        <taxon>Viridiplantae</taxon>
        <taxon>Streptophyta</taxon>
        <taxon>Embryophyta</taxon>
        <taxon>Tracheophyta</taxon>
        <taxon>Spermatophyta</taxon>
        <taxon>Magnoliopsida</taxon>
        <taxon>Magnoliidae</taxon>
        <taxon>Laurales</taxon>
        <taxon>Lauraceae</taxon>
        <taxon>Persea</taxon>
    </lineage>
</organism>
<proteinExistence type="predicted"/>
<sequence>MQSLNRFLQNPNLYHEIRTLSTSASPSLRKSVESLLDSLALKPGGTLVQNCGDSDVGKVVIELAKERNLQTISIIADKPGNPETIEELKALGGDVVVPESYTKTWYFISPLLLLSFELVGLDAAIFMPKRYRKTR</sequence>
<keyword evidence="2" id="KW-1185">Reference proteome</keyword>
<accession>A0ACC2ME23</accession>
<reference evidence="1 2" key="1">
    <citation type="journal article" date="2022" name="Hortic Res">
        <title>A haplotype resolved chromosomal level avocado genome allows analysis of novel avocado genes.</title>
        <authorList>
            <person name="Nath O."/>
            <person name="Fletcher S.J."/>
            <person name="Hayward A."/>
            <person name="Shaw L.M."/>
            <person name="Masouleh A.K."/>
            <person name="Furtado A."/>
            <person name="Henry R.J."/>
            <person name="Mitter N."/>
        </authorList>
    </citation>
    <scope>NUCLEOTIDE SEQUENCE [LARGE SCALE GENOMIC DNA]</scope>
    <source>
        <strain evidence="2">cv. Hass</strain>
    </source>
</reference>
<dbReference type="Proteomes" id="UP001234297">
    <property type="component" value="Chromosome 2"/>
</dbReference>
<gene>
    <name evidence="1" type="ORF">MRB53_005693</name>
</gene>